<proteinExistence type="predicted"/>
<dbReference type="CDD" id="cd05154">
    <property type="entry name" value="ACAD10_11_N-like"/>
    <property type="match status" value="1"/>
</dbReference>
<dbReference type="Gene3D" id="3.90.1200.10">
    <property type="match status" value="1"/>
</dbReference>
<dbReference type="PANTHER" id="PTHR47829:SF1">
    <property type="entry name" value="HAD FAMILY PHOSPHATASE"/>
    <property type="match status" value="1"/>
</dbReference>
<dbReference type="STRING" id="1882483.A0A317XKK9"/>
<dbReference type="InterPro" id="IPR052898">
    <property type="entry name" value="ACAD10-like"/>
</dbReference>
<dbReference type="EMBL" id="KZ819198">
    <property type="protein sequence ID" value="PWY98397.1"/>
    <property type="molecule type" value="Genomic_DNA"/>
</dbReference>
<protein>
    <submittedName>
        <fullName evidence="2">APH-domain-containing protein</fullName>
    </submittedName>
</protein>
<feature type="domain" description="Aminoglycoside phosphotransferase" evidence="1">
    <location>
        <begin position="45"/>
        <end position="283"/>
    </location>
</feature>
<dbReference type="Pfam" id="PF01636">
    <property type="entry name" value="APH"/>
    <property type="match status" value="1"/>
</dbReference>
<dbReference type="OrthoDB" id="191037at2759"/>
<evidence type="ECO:0000313" key="3">
    <source>
        <dbReference type="Proteomes" id="UP000246740"/>
    </source>
</evidence>
<dbReference type="PANTHER" id="PTHR47829">
    <property type="entry name" value="HYDROLASE, PUTATIVE (AFU_ORTHOLOGUE AFUA_1G12880)-RELATED"/>
    <property type="match status" value="1"/>
</dbReference>
<dbReference type="Proteomes" id="UP000246740">
    <property type="component" value="Unassembled WGS sequence"/>
</dbReference>
<dbReference type="Gene3D" id="3.30.200.20">
    <property type="entry name" value="Phosphorylase Kinase, domain 1"/>
    <property type="match status" value="1"/>
</dbReference>
<gene>
    <name evidence="2" type="ORF">BCV70DRAFT_201711</name>
</gene>
<evidence type="ECO:0000313" key="2">
    <source>
        <dbReference type="EMBL" id="PWY98397.1"/>
    </source>
</evidence>
<dbReference type="AlphaFoldDB" id="A0A317XKK9"/>
<keyword evidence="3" id="KW-1185">Reference proteome</keyword>
<dbReference type="InParanoid" id="A0A317XKK9"/>
<sequence>MSSSKKDDGKDKIGQQFGQVRHSIDVDGLNRYLSANVPAIQTPVTVKQFSYGQSNPTYILFDPKGTRYVLRKKPPGGLLSSTAHAIEREYRIIGALFKYNQTLPAGSPDAVPVPEVFCLCEDASIVGTSFYIMQFIHGRIFEDYRMLQLPSKAEREACWKSAITTLAALHRITPEAIGLGDYGGAKAFYTRQMKSLGKVSAVQAGITDKATGETVGAIPDIDSFLAWFGIHMPADENTIVHGDYKIDNLIFHPTEPRVIGILDWELSTRGHPLSDLANLLQPYSLPCDASSRGRINDPALWEQSRQAGSLLLALGGLSAADSPVPLEHDLLRTYCIHAKRAYPIPAWTAAKAWAWFRLAVISQGIAARNAQGQASSAQAKVYGSKFPVCAKAMFSVIESDSHDDDAAAAAGTPKPKL</sequence>
<evidence type="ECO:0000259" key="1">
    <source>
        <dbReference type="Pfam" id="PF01636"/>
    </source>
</evidence>
<name>A0A317XKK9_9BASI</name>
<dbReference type="SUPFAM" id="SSF56112">
    <property type="entry name" value="Protein kinase-like (PK-like)"/>
    <property type="match status" value="1"/>
</dbReference>
<reference evidence="2 3" key="1">
    <citation type="journal article" date="2018" name="Mol. Biol. Evol.">
        <title>Broad Genomic Sampling Reveals a Smut Pathogenic Ancestry of the Fungal Clade Ustilaginomycotina.</title>
        <authorList>
            <person name="Kijpornyongpan T."/>
            <person name="Mondo S.J."/>
            <person name="Barry K."/>
            <person name="Sandor L."/>
            <person name="Lee J."/>
            <person name="Lipzen A."/>
            <person name="Pangilinan J."/>
            <person name="LaButti K."/>
            <person name="Hainaut M."/>
            <person name="Henrissat B."/>
            <person name="Grigoriev I.V."/>
            <person name="Spatafora J.W."/>
            <person name="Aime M.C."/>
        </authorList>
    </citation>
    <scope>NUCLEOTIDE SEQUENCE [LARGE SCALE GENOMIC DNA]</scope>
    <source>
        <strain evidence="2 3">MCA 3645</strain>
    </source>
</reference>
<dbReference type="InterPro" id="IPR011009">
    <property type="entry name" value="Kinase-like_dom_sf"/>
</dbReference>
<dbReference type="InterPro" id="IPR002575">
    <property type="entry name" value="Aminoglycoside_PTrfase"/>
</dbReference>
<organism evidence="2 3">
    <name type="scientific">Testicularia cyperi</name>
    <dbReference type="NCBI Taxonomy" id="1882483"/>
    <lineage>
        <taxon>Eukaryota</taxon>
        <taxon>Fungi</taxon>
        <taxon>Dikarya</taxon>
        <taxon>Basidiomycota</taxon>
        <taxon>Ustilaginomycotina</taxon>
        <taxon>Ustilaginomycetes</taxon>
        <taxon>Ustilaginales</taxon>
        <taxon>Anthracoideaceae</taxon>
        <taxon>Testicularia</taxon>
    </lineage>
</organism>
<accession>A0A317XKK9</accession>
<dbReference type="InterPro" id="IPR041726">
    <property type="entry name" value="ACAD10_11_N"/>
</dbReference>